<proteinExistence type="predicted"/>
<dbReference type="EMBL" id="ASHM01109247">
    <property type="protein sequence ID" value="PNX69590.1"/>
    <property type="molecule type" value="Genomic_DNA"/>
</dbReference>
<evidence type="ECO:0000313" key="1">
    <source>
        <dbReference type="EMBL" id="PNX69590.1"/>
    </source>
</evidence>
<feature type="non-terminal residue" evidence="1">
    <location>
        <position position="185"/>
    </location>
</feature>
<reference evidence="1 2" key="1">
    <citation type="journal article" date="2014" name="Am. J. Bot.">
        <title>Genome assembly and annotation for red clover (Trifolium pratense; Fabaceae).</title>
        <authorList>
            <person name="Istvanek J."/>
            <person name="Jaros M."/>
            <person name="Krenek A."/>
            <person name="Repkova J."/>
        </authorList>
    </citation>
    <scope>NUCLEOTIDE SEQUENCE [LARGE SCALE GENOMIC DNA]</scope>
    <source>
        <strain evidence="2">cv. Tatra</strain>
        <tissue evidence="1">Young leaves</tissue>
    </source>
</reference>
<dbReference type="AlphaFoldDB" id="A0A2K3KTI2"/>
<evidence type="ECO:0000313" key="2">
    <source>
        <dbReference type="Proteomes" id="UP000236291"/>
    </source>
</evidence>
<accession>A0A2K3KTI2</accession>
<name>A0A2K3KTI2_TRIPR</name>
<dbReference type="STRING" id="57577.A0A2K3KTI2"/>
<gene>
    <name evidence="1" type="ORF">L195_g056803</name>
</gene>
<dbReference type="Proteomes" id="UP000236291">
    <property type="component" value="Unassembled WGS sequence"/>
</dbReference>
<organism evidence="1 2">
    <name type="scientific">Trifolium pratense</name>
    <name type="common">Red clover</name>
    <dbReference type="NCBI Taxonomy" id="57577"/>
    <lineage>
        <taxon>Eukaryota</taxon>
        <taxon>Viridiplantae</taxon>
        <taxon>Streptophyta</taxon>
        <taxon>Embryophyta</taxon>
        <taxon>Tracheophyta</taxon>
        <taxon>Spermatophyta</taxon>
        <taxon>Magnoliopsida</taxon>
        <taxon>eudicotyledons</taxon>
        <taxon>Gunneridae</taxon>
        <taxon>Pentapetalae</taxon>
        <taxon>rosids</taxon>
        <taxon>fabids</taxon>
        <taxon>Fabales</taxon>
        <taxon>Fabaceae</taxon>
        <taxon>Papilionoideae</taxon>
        <taxon>50 kb inversion clade</taxon>
        <taxon>NPAAA clade</taxon>
        <taxon>Hologalegina</taxon>
        <taxon>IRL clade</taxon>
        <taxon>Trifolieae</taxon>
        <taxon>Trifolium</taxon>
    </lineage>
</organism>
<sequence length="185" mass="20949">MSSLPNNNNSSSTTATAATTTTLDNFFLETLMDRLQLRGPDNNLAKSYEDFLFSDEEDEFHEDEDDQPRAYQDGKQAIYKEESKLEAEIIKLILTGKGDTLKPNSGEAISLRESNICVGCHEEEEGEYIVWEWHGHIMGYTDEHGFAPEYIYGNYFQRIVPVERSVAAPVEEDAVNKGLKDLIDD</sequence>
<reference evidence="1 2" key="2">
    <citation type="journal article" date="2017" name="Front. Plant Sci.">
        <title>Gene Classification and Mining of Molecular Markers Useful in Red Clover (Trifolium pratense) Breeding.</title>
        <authorList>
            <person name="Istvanek J."/>
            <person name="Dluhosova J."/>
            <person name="Dluhos P."/>
            <person name="Patkova L."/>
            <person name="Nedelnik J."/>
            <person name="Repkova J."/>
        </authorList>
    </citation>
    <scope>NUCLEOTIDE SEQUENCE [LARGE SCALE GENOMIC DNA]</scope>
    <source>
        <strain evidence="2">cv. Tatra</strain>
        <tissue evidence="1">Young leaves</tissue>
    </source>
</reference>
<dbReference type="PANTHER" id="PTHR35286">
    <property type="entry name" value="EXPRESSED PROTEIN"/>
    <property type="match status" value="1"/>
</dbReference>
<dbReference type="PANTHER" id="PTHR35286:SF1">
    <property type="entry name" value="EXPRESSED PROTEIN"/>
    <property type="match status" value="1"/>
</dbReference>
<protein>
    <submittedName>
        <fullName evidence="1">Uncharacterized protein</fullName>
    </submittedName>
</protein>
<comment type="caution">
    <text evidence="1">The sequence shown here is derived from an EMBL/GenBank/DDBJ whole genome shotgun (WGS) entry which is preliminary data.</text>
</comment>